<evidence type="ECO:0000256" key="3">
    <source>
        <dbReference type="ARBA" id="ARBA00022842"/>
    </source>
</evidence>
<accession>A0ABV5J5U9</accession>
<dbReference type="Proteomes" id="UP001589654">
    <property type="component" value="Unassembled WGS sequence"/>
</dbReference>
<keyword evidence="6" id="KW-1185">Reference proteome</keyword>
<dbReference type="SUPFAM" id="SSF51604">
    <property type="entry name" value="Enolase C-terminal domain-like"/>
    <property type="match status" value="1"/>
</dbReference>
<keyword evidence="3" id="KW-0460">Magnesium</keyword>
<comment type="caution">
    <text evidence="5">The sequence shown here is derived from an EMBL/GenBank/DDBJ whole genome shotgun (WGS) entry which is preliminary data.</text>
</comment>
<reference evidence="5 6" key="1">
    <citation type="submission" date="2024-09" db="EMBL/GenBank/DDBJ databases">
        <authorList>
            <person name="Sun Q."/>
            <person name="Mori K."/>
        </authorList>
    </citation>
    <scope>NUCLEOTIDE SEQUENCE [LARGE SCALE GENOMIC DNA]</scope>
    <source>
        <strain evidence="5 6">CECT 7682</strain>
    </source>
</reference>
<dbReference type="SUPFAM" id="SSF54826">
    <property type="entry name" value="Enolase N-terminal domain-like"/>
    <property type="match status" value="1"/>
</dbReference>
<evidence type="ECO:0000256" key="1">
    <source>
        <dbReference type="ARBA" id="ARBA00001946"/>
    </source>
</evidence>
<gene>
    <name evidence="5" type="ORF">ACFFUR_10330</name>
</gene>
<evidence type="ECO:0000313" key="6">
    <source>
        <dbReference type="Proteomes" id="UP001589654"/>
    </source>
</evidence>
<dbReference type="Pfam" id="PF13378">
    <property type="entry name" value="MR_MLE_C"/>
    <property type="match status" value="1"/>
</dbReference>
<evidence type="ECO:0000313" key="5">
    <source>
        <dbReference type="EMBL" id="MFB9212205.1"/>
    </source>
</evidence>
<evidence type="ECO:0000259" key="4">
    <source>
        <dbReference type="SMART" id="SM00922"/>
    </source>
</evidence>
<dbReference type="SMART" id="SM00922">
    <property type="entry name" value="MR_MLE"/>
    <property type="match status" value="1"/>
</dbReference>
<protein>
    <submittedName>
        <fullName evidence="5">Enolase C-terminal domain-like protein</fullName>
    </submittedName>
</protein>
<name>A0ABV5J5U9_9BACT</name>
<dbReference type="PANTHER" id="PTHR13794">
    <property type="entry name" value="ENOLASE SUPERFAMILY, MANDELATE RACEMASE"/>
    <property type="match status" value="1"/>
</dbReference>
<dbReference type="PROSITE" id="PS00909">
    <property type="entry name" value="MR_MLE_2"/>
    <property type="match status" value="1"/>
</dbReference>
<dbReference type="InterPro" id="IPR029017">
    <property type="entry name" value="Enolase-like_N"/>
</dbReference>
<comment type="cofactor">
    <cofactor evidence="1">
        <name>Mg(2+)</name>
        <dbReference type="ChEBI" id="CHEBI:18420"/>
    </cofactor>
</comment>
<organism evidence="5 6">
    <name type="scientific">Echinicola jeungdonensis</name>
    <dbReference type="NCBI Taxonomy" id="709343"/>
    <lineage>
        <taxon>Bacteria</taxon>
        <taxon>Pseudomonadati</taxon>
        <taxon>Bacteroidota</taxon>
        <taxon>Cytophagia</taxon>
        <taxon>Cytophagales</taxon>
        <taxon>Cyclobacteriaceae</taxon>
        <taxon>Echinicola</taxon>
    </lineage>
</organism>
<dbReference type="RefSeq" id="WP_290249552.1">
    <property type="nucleotide sequence ID" value="NZ_JAUFQT010000002.1"/>
</dbReference>
<dbReference type="InterPro" id="IPR029065">
    <property type="entry name" value="Enolase_C-like"/>
</dbReference>
<dbReference type="SFLD" id="SFLDG00179">
    <property type="entry name" value="mandelate_racemase"/>
    <property type="match status" value="1"/>
</dbReference>
<keyword evidence="2" id="KW-0479">Metal-binding</keyword>
<dbReference type="InterPro" id="IPR046945">
    <property type="entry name" value="RHMD-like"/>
</dbReference>
<dbReference type="Gene3D" id="3.20.20.120">
    <property type="entry name" value="Enolase-like C-terminal domain"/>
    <property type="match status" value="1"/>
</dbReference>
<dbReference type="EMBL" id="JBHMEW010000058">
    <property type="protein sequence ID" value="MFB9212205.1"/>
    <property type="molecule type" value="Genomic_DNA"/>
</dbReference>
<dbReference type="SFLD" id="SFLDS00001">
    <property type="entry name" value="Enolase"/>
    <property type="match status" value="1"/>
</dbReference>
<dbReference type="InterPro" id="IPR036849">
    <property type="entry name" value="Enolase-like_C_sf"/>
</dbReference>
<dbReference type="InterPro" id="IPR018110">
    <property type="entry name" value="Mandel_Rmase/mucon_lact_enz_CS"/>
</dbReference>
<sequence>MKLSQRTWALINSDSQIRWLGPKKGVIHLAAGALINAVWDLYAKAKQKPLWRLLGEMSPEQLLSCIDFSYITEVLTKEEGWKHIKMKVGSNLQDDLRKAAIIREEIGDEMYLMMDANQRWEVDEAIENLKALAQFKPLWIEEPTRPDDIFGHKTISDAVKPILVATREHGQNRVIFKQLIKAGALQICQIDSCPVTGVNENLAIMLIAKKNNVPICPHVGVGLCEYVQPLSMLDFIFISGTMENRVIEYVGHLHEHFIDPVKIKNGKYQVPTFPGYSIKMKPQSLKAYDFNHGQVLLEEIHLNSPN</sequence>
<dbReference type="PANTHER" id="PTHR13794:SF58">
    <property type="entry name" value="MITOCHONDRIAL ENOLASE SUPERFAMILY MEMBER 1"/>
    <property type="match status" value="1"/>
</dbReference>
<feature type="domain" description="Mandelate racemase/muconate lactonizing enzyme C-terminal" evidence="4">
    <location>
        <begin position="71"/>
        <end position="162"/>
    </location>
</feature>
<proteinExistence type="predicted"/>
<dbReference type="Gene3D" id="3.30.390.10">
    <property type="entry name" value="Enolase-like, N-terminal domain"/>
    <property type="match status" value="1"/>
</dbReference>
<dbReference type="InterPro" id="IPR013342">
    <property type="entry name" value="Mandelate_racemase_C"/>
</dbReference>
<evidence type="ECO:0000256" key="2">
    <source>
        <dbReference type="ARBA" id="ARBA00022723"/>
    </source>
</evidence>